<evidence type="ECO:0000256" key="8">
    <source>
        <dbReference type="SAM" id="Phobius"/>
    </source>
</evidence>
<dbReference type="NCBIfam" id="TIGR00400">
    <property type="entry name" value="mgtE"/>
    <property type="match status" value="1"/>
</dbReference>
<evidence type="ECO:0000313" key="10">
    <source>
        <dbReference type="EMBL" id="KKM99311.1"/>
    </source>
</evidence>
<accession>A0A0F9MJB3</accession>
<evidence type="ECO:0000256" key="4">
    <source>
        <dbReference type="ARBA" id="ARBA00022692"/>
    </source>
</evidence>
<reference evidence="10" key="1">
    <citation type="journal article" date="2015" name="Nature">
        <title>Complex archaea that bridge the gap between prokaryotes and eukaryotes.</title>
        <authorList>
            <person name="Spang A."/>
            <person name="Saw J.H."/>
            <person name="Jorgensen S.L."/>
            <person name="Zaremba-Niedzwiedzka K."/>
            <person name="Martijn J."/>
            <person name="Lind A.E."/>
            <person name="van Eijk R."/>
            <person name="Schleper C."/>
            <person name="Guy L."/>
            <person name="Ettema T.J."/>
        </authorList>
    </citation>
    <scope>NUCLEOTIDE SEQUENCE</scope>
</reference>
<keyword evidence="5" id="KW-0460">Magnesium</keyword>
<keyword evidence="4 8" id="KW-0812">Transmembrane</keyword>
<comment type="similarity">
    <text evidence="2">Belongs to the SLC41A transporter family.</text>
</comment>
<evidence type="ECO:0000256" key="1">
    <source>
        <dbReference type="ARBA" id="ARBA00004141"/>
    </source>
</evidence>
<feature type="transmembrane region" description="Helical" evidence="8">
    <location>
        <begin position="311"/>
        <end position="335"/>
    </location>
</feature>
<evidence type="ECO:0000256" key="7">
    <source>
        <dbReference type="ARBA" id="ARBA00023136"/>
    </source>
</evidence>
<feature type="domain" description="CBS" evidence="9">
    <location>
        <begin position="134"/>
        <end position="196"/>
    </location>
</feature>
<protein>
    <recommendedName>
        <fullName evidence="9">CBS domain-containing protein</fullName>
    </recommendedName>
</protein>
<dbReference type="SUPFAM" id="SSF161093">
    <property type="entry name" value="MgtE membrane domain-like"/>
    <property type="match status" value="1"/>
</dbReference>
<dbReference type="GO" id="GO:0016020">
    <property type="term" value="C:membrane"/>
    <property type="evidence" value="ECO:0007669"/>
    <property type="project" value="UniProtKB-SubCell"/>
</dbReference>
<proteinExistence type="inferred from homology"/>
<evidence type="ECO:0000256" key="3">
    <source>
        <dbReference type="ARBA" id="ARBA00022448"/>
    </source>
</evidence>
<dbReference type="PANTHER" id="PTHR43773:SF1">
    <property type="entry name" value="MAGNESIUM TRANSPORTER MGTE"/>
    <property type="match status" value="1"/>
</dbReference>
<feature type="domain" description="CBS" evidence="9">
    <location>
        <begin position="198"/>
        <end position="254"/>
    </location>
</feature>
<evidence type="ECO:0000256" key="6">
    <source>
        <dbReference type="ARBA" id="ARBA00022989"/>
    </source>
</evidence>
<dbReference type="InterPro" id="IPR046342">
    <property type="entry name" value="CBS_dom_sf"/>
</dbReference>
<feature type="transmembrane region" description="Helical" evidence="8">
    <location>
        <begin position="356"/>
        <end position="376"/>
    </location>
</feature>
<dbReference type="EMBL" id="LAZR01005512">
    <property type="protein sequence ID" value="KKM99311.1"/>
    <property type="molecule type" value="Genomic_DNA"/>
</dbReference>
<dbReference type="InterPro" id="IPR006669">
    <property type="entry name" value="MgtE_transporter"/>
</dbReference>
<dbReference type="SMART" id="SM00116">
    <property type="entry name" value="CBS"/>
    <property type="match status" value="2"/>
</dbReference>
<dbReference type="Gene3D" id="3.10.580.10">
    <property type="entry name" value="CBS-domain"/>
    <property type="match status" value="1"/>
</dbReference>
<evidence type="ECO:0000256" key="2">
    <source>
        <dbReference type="ARBA" id="ARBA00009749"/>
    </source>
</evidence>
<feature type="transmembrane region" description="Helical" evidence="8">
    <location>
        <begin position="382"/>
        <end position="405"/>
    </location>
</feature>
<dbReference type="SUPFAM" id="SSF158791">
    <property type="entry name" value="MgtE N-terminal domain-like"/>
    <property type="match status" value="1"/>
</dbReference>
<name>A0A0F9MJB3_9ZZZZ</name>
<evidence type="ECO:0000256" key="5">
    <source>
        <dbReference type="ARBA" id="ARBA00022842"/>
    </source>
</evidence>
<dbReference type="InterPro" id="IPR036739">
    <property type="entry name" value="SLC41_membr_dom_sf"/>
</dbReference>
<dbReference type="InterPro" id="IPR006668">
    <property type="entry name" value="Mg_transptr_MgtE_intracell_dom"/>
</dbReference>
<dbReference type="PROSITE" id="PS51371">
    <property type="entry name" value="CBS"/>
    <property type="match status" value="2"/>
</dbReference>
<dbReference type="SUPFAM" id="SSF54631">
    <property type="entry name" value="CBS-domain pair"/>
    <property type="match status" value="1"/>
</dbReference>
<comment type="caution">
    <text evidence="10">The sequence shown here is derived from an EMBL/GenBank/DDBJ whole genome shotgun (WGS) entry which is preliminary data.</text>
</comment>
<evidence type="ECO:0000259" key="9">
    <source>
        <dbReference type="PROSITE" id="PS51371"/>
    </source>
</evidence>
<sequence length="447" mass="50013">MLLVLPEIKELLWQNKKEQLKKIFYDYEPIEIVEILKEFSLKDKVFLFSLLHIDFAADIFEKTDKDDQLTLLGAFDKTRKAEILDEVAPDERVDFFEQLPEEMVLRFLSIMEKEEAQDVRELMRYDKNTAGGRMTTDFAQIEKGITVEETLKSLRKTAKDLEMIYYIYIADRTDKLLGVVSLKDLIIAQPEREIDEIMHTKLIAIPINMDQEQVAKRIARYDFLALPVIDKEGKIKGIITVDDLIDVIREEDTEDMYKFGAAGKHIDNYMSTTPLSVAKHRITWLLILVVTGFISGTIMEEFSFALKNVVSLAFFIPLLMGSGGNAGTQAASVVVRGLAIGEVKLGDIWRVVKKEFLIGITVGTALGILALLRALILQKSSLLGITVGLSMIATVTVATCLGAILPIICEKLGLDPAVVSGPLITTVVDISSLLIYFGIAIQLMEFG</sequence>
<dbReference type="InterPro" id="IPR000644">
    <property type="entry name" value="CBS_dom"/>
</dbReference>
<dbReference type="Pfam" id="PF03448">
    <property type="entry name" value="MgtE_N"/>
    <property type="match status" value="1"/>
</dbReference>
<dbReference type="PANTHER" id="PTHR43773">
    <property type="entry name" value="MAGNESIUM TRANSPORTER MGTE"/>
    <property type="match status" value="1"/>
</dbReference>
<dbReference type="InterPro" id="IPR006667">
    <property type="entry name" value="SLC41_membr_dom"/>
</dbReference>
<feature type="transmembrane region" description="Helical" evidence="8">
    <location>
        <begin position="282"/>
        <end position="299"/>
    </location>
</feature>
<dbReference type="Pfam" id="PF01769">
    <property type="entry name" value="MgtE"/>
    <property type="match status" value="1"/>
</dbReference>
<organism evidence="10">
    <name type="scientific">marine sediment metagenome</name>
    <dbReference type="NCBI Taxonomy" id="412755"/>
    <lineage>
        <taxon>unclassified sequences</taxon>
        <taxon>metagenomes</taxon>
        <taxon>ecological metagenomes</taxon>
    </lineage>
</organism>
<feature type="transmembrane region" description="Helical" evidence="8">
    <location>
        <begin position="417"/>
        <end position="441"/>
    </location>
</feature>
<gene>
    <name evidence="10" type="ORF">LCGC14_1149180</name>
</gene>
<dbReference type="Gene3D" id="1.25.60.10">
    <property type="entry name" value="MgtE N-terminal domain-like"/>
    <property type="match status" value="1"/>
</dbReference>
<dbReference type="GO" id="GO:0015095">
    <property type="term" value="F:magnesium ion transmembrane transporter activity"/>
    <property type="evidence" value="ECO:0007669"/>
    <property type="project" value="InterPro"/>
</dbReference>
<comment type="subcellular location">
    <subcellularLocation>
        <location evidence="1">Membrane</location>
        <topology evidence="1">Multi-pass membrane protein</topology>
    </subcellularLocation>
</comment>
<dbReference type="Gene3D" id="1.10.357.20">
    <property type="entry name" value="SLC41 divalent cation transporters, integral membrane domain"/>
    <property type="match status" value="1"/>
</dbReference>
<keyword evidence="6 8" id="KW-1133">Transmembrane helix</keyword>
<dbReference type="AlphaFoldDB" id="A0A0F9MJB3"/>
<dbReference type="CDD" id="cd04606">
    <property type="entry name" value="CBS_pair_Mg_transporter"/>
    <property type="match status" value="1"/>
</dbReference>
<dbReference type="InterPro" id="IPR038076">
    <property type="entry name" value="MgtE_N_sf"/>
</dbReference>
<keyword evidence="3" id="KW-0813">Transport</keyword>
<keyword evidence="7 8" id="KW-0472">Membrane</keyword>
<dbReference type="Pfam" id="PF00571">
    <property type="entry name" value="CBS"/>
    <property type="match status" value="2"/>
</dbReference>
<dbReference type="SMART" id="SM00924">
    <property type="entry name" value="MgtE_N"/>
    <property type="match status" value="1"/>
</dbReference>